<comment type="caution">
    <text evidence="3">The sequence shown here is derived from an EMBL/GenBank/DDBJ whole genome shotgun (WGS) entry which is preliminary data.</text>
</comment>
<feature type="domain" description="CN hydrolase" evidence="2">
    <location>
        <begin position="3"/>
        <end position="237"/>
    </location>
</feature>
<evidence type="ECO:0000256" key="1">
    <source>
        <dbReference type="ARBA" id="ARBA00022801"/>
    </source>
</evidence>
<dbReference type="Proteomes" id="UP001595715">
    <property type="component" value="Unassembled WGS sequence"/>
</dbReference>
<dbReference type="InterPro" id="IPR036526">
    <property type="entry name" value="C-N_Hydrolase_sf"/>
</dbReference>
<dbReference type="GO" id="GO:0016787">
    <property type="term" value="F:hydrolase activity"/>
    <property type="evidence" value="ECO:0007669"/>
    <property type="project" value="UniProtKB-KW"/>
</dbReference>
<dbReference type="Pfam" id="PF00795">
    <property type="entry name" value="CN_hydrolase"/>
    <property type="match status" value="1"/>
</dbReference>
<dbReference type="EMBL" id="JBHSAM010000020">
    <property type="protein sequence ID" value="MFC4099478.1"/>
    <property type="molecule type" value="Genomic_DNA"/>
</dbReference>
<dbReference type="PANTHER" id="PTHR43674:SF2">
    <property type="entry name" value="BETA-UREIDOPROPIONASE"/>
    <property type="match status" value="1"/>
</dbReference>
<dbReference type="RefSeq" id="WP_377718174.1">
    <property type="nucleotide sequence ID" value="NZ_JBHSAM010000020.1"/>
</dbReference>
<accession>A0ABV8JX30</accession>
<dbReference type="CDD" id="cd07197">
    <property type="entry name" value="nitrilase"/>
    <property type="match status" value="1"/>
</dbReference>
<sequence length="254" mass="27809">MLMKIGLAQTRFPSSMTDGLSAIAAMIEEAARQDCELVCFPESILPGLRGVGYDVEPYNHGRMRGAVEQVRKLAAECGIAVILPTEWEDELGLHLVAFVISGEGELLGYQTKNQIDPDEDRFGYVPGDGRRLFEVGGTKFGIAICHEGWRYPETVRWAAVRGASIVFHPMFTGAVTRPAFYAAAAACRSEENRIFFAPVNFALPVQGCPSGIVAPSGEWLCASEPGREQLLAYEIDPAEASGLLARRYRPELLR</sequence>
<dbReference type="InterPro" id="IPR050345">
    <property type="entry name" value="Aliph_Amidase/BUP"/>
</dbReference>
<dbReference type="PROSITE" id="PS50263">
    <property type="entry name" value="CN_HYDROLASE"/>
    <property type="match status" value="1"/>
</dbReference>
<evidence type="ECO:0000313" key="4">
    <source>
        <dbReference type="Proteomes" id="UP001595715"/>
    </source>
</evidence>
<dbReference type="Gene3D" id="3.60.110.10">
    <property type="entry name" value="Carbon-nitrogen hydrolase"/>
    <property type="match status" value="1"/>
</dbReference>
<evidence type="ECO:0000259" key="2">
    <source>
        <dbReference type="PROSITE" id="PS50263"/>
    </source>
</evidence>
<reference evidence="4" key="1">
    <citation type="journal article" date="2019" name="Int. J. Syst. Evol. Microbiol.">
        <title>The Global Catalogue of Microorganisms (GCM) 10K type strain sequencing project: providing services to taxonomists for standard genome sequencing and annotation.</title>
        <authorList>
            <consortium name="The Broad Institute Genomics Platform"/>
            <consortium name="The Broad Institute Genome Sequencing Center for Infectious Disease"/>
            <person name="Wu L."/>
            <person name="Ma J."/>
        </authorList>
    </citation>
    <scope>NUCLEOTIDE SEQUENCE [LARGE SCALE GENOMIC DNA]</scope>
    <source>
        <strain evidence="4">IBRC-M 10987</strain>
    </source>
</reference>
<dbReference type="PANTHER" id="PTHR43674">
    <property type="entry name" value="NITRILASE C965.09-RELATED"/>
    <property type="match status" value="1"/>
</dbReference>
<dbReference type="InterPro" id="IPR003010">
    <property type="entry name" value="C-N_Hydrolase"/>
</dbReference>
<dbReference type="SUPFAM" id="SSF56317">
    <property type="entry name" value="Carbon-nitrogen hydrolase"/>
    <property type="match status" value="1"/>
</dbReference>
<name>A0ABV8JX30_9BACL</name>
<keyword evidence="1 3" id="KW-0378">Hydrolase</keyword>
<organism evidence="3 4">
    <name type="scientific">Paenibacillus xanthanilyticus</name>
    <dbReference type="NCBI Taxonomy" id="1783531"/>
    <lineage>
        <taxon>Bacteria</taxon>
        <taxon>Bacillati</taxon>
        <taxon>Bacillota</taxon>
        <taxon>Bacilli</taxon>
        <taxon>Bacillales</taxon>
        <taxon>Paenibacillaceae</taxon>
        <taxon>Paenibacillus</taxon>
    </lineage>
</organism>
<keyword evidence="4" id="KW-1185">Reference proteome</keyword>
<protein>
    <submittedName>
        <fullName evidence="3">Carbon-nitrogen hydrolase family protein</fullName>
    </submittedName>
</protein>
<gene>
    <name evidence="3" type="ORF">ACFOZ8_07410</name>
</gene>
<evidence type="ECO:0000313" key="3">
    <source>
        <dbReference type="EMBL" id="MFC4099478.1"/>
    </source>
</evidence>
<proteinExistence type="predicted"/>